<reference evidence="2" key="1">
    <citation type="journal article" date="2014" name="Nucleic Acids Res.">
        <title>The evolutionary dynamics of variant antigen genes in Babesia reveal a history of genomic innovation underlying host-parasite interaction.</title>
        <authorList>
            <person name="Jackson A.P."/>
            <person name="Otto T.D."/>
            <person name="Darby A."/>
            <person name="Ramaprasad A."/>
            <person name="Xia D."/>
            <person name="Echaide I.E."/>
            <person name="Farber M."/>
            <person name="Gahlot S."/>
            <person name="Gamble J."/>
            <person name="Gupta D."/>
            <person name="Gupta Y."/>
            <person name="Jackson L."/>
            <person name="Malandrin L."/>
            <person name="Malas T.B."/>
            <person name="Moussa E."/>
            <person name="Nair M."/>
            <person name="Reid A.J."/>
            <person name="Sanders M."/>
            <person name="Sharma J."/>
            <person name="Tracey A."/>
            <person name="Quail M.A."/>
            <person name="Weir W."/>
            <person name="Wastling J.M."/>
            <person name="Hall N."/>
            <person name="Willadsen P."/>
            <person name="Lingelbach K."/>
            <person name="Shiels B."/>
            <person name="Tait A."/>
            <person name="Berriman M."/>
            <person name="Allred D.R."/>
            <person name="Pain A."/>
        </authorList>
    </citation>
    <scope>NUCLEOTIDE SEQUENCE</scope>
    <source>
        <strain evidence="2">1802A</strain>
    </source>
</reference>
<accession>A0AAD9G6X7</accession>
<proteinExistence type="predicted"/>
<dbReference type="EMBL" id="JAHBMH010000073">
    <property type="protein sequence ID" value="KAK1932971.1"/>
    <property type="molecule type" value="Genomic_DNA"/>
</dbReference>
<sequence>MRVFLGFLHRLLGTAPKSSHVNSAEVHSTRISDSSFIRHYGERHSLCSYKIIEDDFRRISRSSKISFVGLSTFLVCPGAFALLTTPSSVVNDLIQHQFKLSSATLSWLSATVFVFHLMRFNTSVFTIAWSLVGLLGSTTSLIMLDYSSFYAYACLLSSYTAFALVTNPYGLPVFRRSGNRWNPVGMLSFPLRNVKSPYLPVCVAKPVTWTALLNIALVMATALRKSHVENDLLTTSPEEFIRRYEKQHGIGK</sequence>
<keyword evidence="1" id="KW-0472">Membrane</keyword>
<name>A0AAD9G6X7_BABDI</name>
<feature type="transmembrane region" description="Helical" evidence="1">
    <location>
        <begin position="65"/>
        <end position="85"/>
    </location>
</feature>
<organism evidence="2 3">
    <name type="scientific">Babesia divergens</name>
    <dbReference type="NCBI Taxonomy" id="32595"/>
    <lineage>
        <taxon>Eukaryota</taxon>
        <taxon>Sar</taxon>
        <taxon>Alveolata</taxon>
        <taxon>Apicomplexa</taxon>
        <taxon>Aconoidasida</taxon>
        <taxon>Piroplasmida</taxon>
        <taxon>Babesiidae</taxon>
        <taxon>Babesia</taxon>
    </lineage>
</organism>
<evidence type="ECO:0000256" key="1">
    <source>
        <dbReference type="SAM" id="Phobius"/>
    </source>
</evidence>
<feature type="transmembrane region" description="Helical" evidence="1">
    <location>
        <begin position="97"/>
        <end position="117"/>
    </location>
</feature>
<evidence type="ECO:0008006" key="4">
    <source>
        <dbReference type="Google" id="ProtNLM"/>
    </source>
</evidence>
<evidence type="ECO:0000313" key="3">
    <source>
        <dbReference type="Proteomes" id="UP001195914"/>
    </source>
</evidence>
<keyword evidence="1" id="KW-0812">Transmembrane</keyword>
<evidence type="ECO:0000313" key="2">
    <source>
        <dbReference type="EMBL" id="KAK1932971.1"/>
    </source>
</evidence>
<protein>
    <recommendedName>
        <fullName evidence="4">Transmembrane protein</fullName>
    </recommendedName>
</protein>
<reference evidence="2" key="2">
    <citation type="submission" date="2021-05" db="EMBL/GenBank/DDBJ databases">
        <authorList>
            <person name="Pain A."/>
        </authorList>
    </citation>
    <scope>NUCLEOTIDE SEQUENCE</scope>
    <source>
        <strain evidence="2">1802A</strain>
    </source>
</reference>
<dbReference type="Proteomes" id="UP001195914">
    <property type="component" value="Unassembled WGS sequence"/>
</dbReference>
<comment type="caution">
    <text evidence="2">The sequence shown here is derived from an EMBL/GenBank/DDBJ whole genome shotgun (WGS) entry which is preliminary data.</text>
</comment>
<feature type="transmembrane region" description="Helical" evidence="1">
    <location>
        <begin position="124"/>
        <end position="143"/>
    </location>
</feature>
<gene>
    <name evidence="2" type="ORF">X943_001651</name>
</gene>
<keyword evidence="3" id="KW-1185">Reference proteome</keyword>
<dbReference type="AlphaFoldDB" id="A0AAD9G6X7"/>
<feature type="transmembrane region" description="Helical" evidence="1">
    <location>
        <begin position="149"/>
        <end position="171"/>
    </location>
</feature>
<keyword evidence="1" id="KW-1133">Transmembrane helix</keyword>